<name>A0A5B0X5H3_9GAMM</name>
<keyword evidence="5 7" id="KW-0547">Nucleotide-binding</keyword>
<evidence type="ECO:0000256" key="8">
    <source>
        <dbReference type="RuleBase" id="RU003664"/>
    </source>
</evidence>
<keyword evidence="7 8" id="KW-0132">Cell division</keyword>
<gene>
    <name evidence="7" type="primary">murD</name>
    <name evidence="11" type="ORF">F0M18_03425</name>
</gene>
<dbReference type="Pfam" id="PF02875">
    <property type="entry name" value="Mur_ligase_C"/>
    <property type="match status" value="1"/>
</dbReference>
<keyword evidence="3 7" id="KW-0963">Cytoplasm</keyword>
<keyword evidence="7 8" id="KW-0131">Cell cycle</keyword>
<comment type="catalytic activity">
    <reaction evidence="7 8">
        <text>UDP-N-acetyl-alpha-D-muramoyl-L-alanine + D-glutamate + ATP = UDP-N-acetyl-alpha-D-muramoyl-L-alanyl-D-glutamate + ADP + phosphate + H(+)</text>
        <dbReference type="Rhea" id="RHEA:16429"/>
        <dbReference type="ChEBI" id="CHEBI:15378"/>
        <dbReference type="ChEBI" id="CHEBI:29986"/>
        <dbReference type="ChEBI" id="CHEBI:30616"/>
        <dbReference type="ChEBI" id="CHEBI:43474"/>
        <dbReference type="ChEBI" id="CHEBI:83898"/>
        <dbReference type="ChEBI" id="CHEBI:83900"/>
        <dbReference type="ChEBI" id="CHEBI:456216"/>
        <dbReference type="EC" id="6.3.2.9"/>
    </reaction>
</comment>
<dbReference type="InterPro" id="IPR036615">
    <property type="entry name" value="Mur_ligase_C_dom_sf"/>
</dbReference>
<evidence type="ECO:0000256" key="1">
    <source>
        <dbReference type="ARBA" id="ARBA00004496"/>
    </source>
</evidence>
<dbReference type="HAMAP" id="MF_00639">
    <property type="entry name" value="MurD"/>
    <property type="match status" value="1"/>
</dbReference>
<dbReference type="SUPFAM" id="SSF53244">
    <property type="entry name" value="MurD-like peptide ligases, peptide-binding domain"/>
    <property type="match status" value="1"/>
</dbReference>
<feature type="binding site" evidence="7">
    <location>
        <begin position="122"/>
        <end position="128"/>
    </location>
    <ligand>
        <name>ATP</name>
        <dbReference type="ChEBI" id="CHEBI:30616"/>
    </ligand>
</feature>
<dbReference type="PANTHER" id="PTHR43692:SF1">
    <property type="entry name" value="UDP-N-ACETYLMURAMOYLALANINE--D-GLUTAMATE LIGASE"/>
    <property type="match status" value="1"/>
</dbReference>
<dbReference type="PROSITE" id="PS51257">
    <property type="entry name" value="PROKAR_LIPOPROTEIN"/>
    <property type="match status" value="1"/>
</dbReference>
<evidence type="ECO:0000256" key="3">
    <source>
        <dbReference type="ARBA" id="ARBA00022490"/>
    </source>
</evidence>
<dbReference type="Pfam" id="PF21799">
    <property type="entry name" value="MurD-like_N"/>
    <property type="match status" value="1"/>
</dbReference>
<dbReference type="PANTHER" id="PTHR43692">
    <property type="entry name" value="UDP-N-ACETYLMURAMOYLALANINE--D-GLUTAMATE LIGASE"/>
    <property type="match status" value="1"/>
</dbReference>
<dbReference type="SUPFAM" id="SSF51984">
    <property type="entry name" value="MurCD N-terminal domain"/>
    <property type="match status" value="1"/>
</dbReference>
<dbReference type="NCBIfam" id="TIGR01087">
    <property type="entry name" value="murD"/>
    <property type="match status" value="1"/>
</dbReference>
<dbReference type="GO" id="GO:0071555">
    <property type="term" value="P:cell wall organization"/>
    <property type="evidence" value="ECO:0007669"/>
    <property type="project" value="UniProtKB-KW"/>
</dbReference>
<evidence type="ECO:0000256" key="5">
    <source>
        <dbReference type="ARBA" id="ARBA00022741"/>
    </source>
</evidence>
<dbReference type="EMBL" id="VTUX01000001">
    <property type="protein sequence ID" value="KAA1194493.1"/>
    <property type="molecule type" value="Genomic_DNA"/>
</dbReference>
<dbReference type="Gene3D" id="3.40.1190.10">
    <property type="entry name" value="Mur-like, catalytic domain"/>
    <property type="match status" value="1"/>
</dbReference>
<evidence type="ECO:0000256" key="2">
    <source>
        <dbReference type="ARBA" id="ARBA00004752"/>
    </source>
</evidence>
<reference evidence="11 12" key="1">
    <citation type="submission" date="2019-09" db="EMBL/GenBank/DDBJ databases">
        <authorList>
            <person name="Chen X.-Y."/>
        </authorList>
    </citation>
    <scope>NUCLEOTIDE SEQUENCE [LARGE SCALE GENOMIC DNA]</scope>
    <source>
        <strain evidence="11 12">NY5</strain>
    </source>
</reference>
<dbReference type="InterPro" id="IPR036565">
    <property type="entry name" value="Mur-like_cat_sf"/>
</dbReference>
<proteinExistence type="inferred from homology"/>
<dbReference type="Proteomes" id="UP000323708">
    <property type="component" value="Unassembled WGS sequence"/>
</dbReference>
<dbReference type="InterPro" id="IPR004101">
    <property type="entry name" value="Mur_ligase_C"/>
</dbReference>
<feature type="domain" description="Mur ligase central" evidence="10">
    <location>
        <begin position="120"/>
        <end position="291"/>
    </location>
</feature>
<dbReference type="GO" id="GO:0005524">
    <property type="term" value="F:ATP binding"/>
    <property type="evidence" value="ECO:0007669"/>
    <property type="project" value="UniProtKB-UniRule"/>
</dbReference>
<dbReference type="Pfam" id="PF08245">
    <property type="entry name" value="Mur_ligase_M"/>
    <property type="match status" value="1"/>
</dbReference>
<keyword evidence="4 7" id="KW-0436">Ligase</keyword>
<comment type="subcellular location">
    <subcellularLocation>
        <location evidence="1 7 8">Cytoplasm</location>
    </subcellularLocation>
</comment>
<evidence type="ECO:0000256" key="6">
    <source>
        <dbReference type="ARBA" id="ARBA00022840"/>
    </source>
</evidence>
<evidence type="ECO:0000259" key="9">
    <source>
        <dbReference type="Pfam" id="PF02875"/>
    </source>
</evidence>
<accession>A0A5B0X5H3</accession>
<evidence type="ECO:0000313" key="12">
    <source>
        <dbReference type="Proteomes" id="UP000323708"/>
    </source>
</evidence>
<dbReference type="Gene3D" id="3.40.50.720">
    <property type="entry name" value="NAD(P)-binding Rossmann-like Domain"/>
    <property type="match status" value="1"/>
</dbReference>
<comment type="pathway">
    <text evidence="2 7 8">Cell wall biogenesis; peptidoglycan biosynthesis.</text>
</comment>
<dbReference type="GO" id="GO:0009252">
    <property type="term" value="P:peptidoglycan biosynthetic process"/>
    <property type="evidence" value="ECO:0007669"/>
    <property type="project" value="UniProtKB-UniRule"/>
</dbReference>
<dbReference type="AlphaFoldDB" id="A0A5B0X5H3"/>
<keyword evidence="12" id="KW-1185">Reference proteome</keyword>
<evidence type="ECO:0000313" key="11">
    <source>
        <dbReference type="EMBL" id="KAA1194493.1"/>
    </source>
</evidence>
<organism evidence="11 12">
    <name type="scientific">Pseudohalioglobus sediminis</name>
    <dbReference type="NCBI Taxonomy" id="2606449"/>
    <lineage>
        <taxon>Bacteria</taxon>
        <taxon>Pseudomonadati</taxon>
        <taxon>Pseudomonadota</taxon>
        <taxon>Gammaproteobacteria</taxon>
        <taxon>Cellvibrionales</taxon>
        <taxon>Halieaceae</taxon>
        <taxon>Pseudohalioglobus</taxon>
    </lineage>
</organism>
<feature type="domain" description="Mur ligase C-terminal" evidence="9">
    <location>
        <begin position="314"/>
        <end position="428"/>
    </location>
</feature>
<keyword evidence="7 8" id="KW-0961">Cell wall biogenesis/degradation</keyword>
<evidence type="ECO:0000259" key="10">
    <source>
        <dbReference type="Pfam" id="PF08245"/>
    </source>
</evidence>
<dbReference type="Gene3D" id="3.90.190.20">
    <property type="entry name" value="Mur ligase, C-terminal domain"/>
    <property type="match status" value="1"/>
</dbReference>
<dbReference type="GO" id="GO:0005737">
    <property type="term" value="C:cytoplasm"/>
    <property type="evidence" value="ECO:0007669"/>
    <property type="project" value="UniProtKB-SubCell"/>
</dbReference>
<comment type="similarity">
    <text evidence="7">Belongs to the MurCDEF family.</text>
</comment>
<dbReference type="SUPFAM" id="SSF53623">
    <property type="entry name" value="MurD-like peptide ligases, catalytic domain"/>
    <property type="match status" value="1"/>
</dbReference>
<dbReference type="GO" id="GO:0051301">
    <property type="term" value="P:cell division"/>
    <property type="evidence" value="ECO:0007669"/>
    <property type="project" value="UniProtKB-KW"/>
</dbReference>
<dbReference type="GO" id="GO:0008360">
    <property type="term" value="P:regulation of cell shape"/>
    <property type="evidence" value="ECO:0007669"/>
    <property type="project" value="UniProtKB-KW"/>
</dbReference>
<dbReference type="InterPro" id="IPR013221">
    <property type="entry name" value="Mur_ligase_cen"/>
</dbReference>
<dbReference type="EC" id="6.3.2.9" evidence="7 8"/>
<sequence>MKQAVAQDLIASSVNRVVVGLGVTGLSCARHLHRLGLPFTVVDTRDQPPGLDALRAEMPEVTVYAGEYPEAVITEAAELIVSPGIAMDAPLVATARAADVAVIGDIDLFVREARAPVIGITGSNAKSTVTELVGDMARRAQLQVGVGGNLGTPALDLLSDQQQLYVLELSSFQLERAGKLDLAVATVLNISPDHLDRHGNMIHYHQAKHRIFRGCRSAVVHTDDPLTMPLLEDQVPIIPWRLGEPALNGFGLRRQGDGEYIAHGLELLMPVAHVRMAGRHNLANALAALALGHAAQLPMEPMLDALRSFPGLPHRCEVVADIRGVRYVNDSKGTNIGAAQAALSGLGGERDIVLIAGGQGKGADFVDLLPAVKRHCRHLVLIGEDADALQQALHGAAPITRADTLEDAVLRATEAASAGDTVLLSPACASFDMFSGYVARGETFAACVRALEVQP</sequence>
<dbReference type="GO" id="GO:0008764">
    <property type="term" value="F:UDP-N-acetylmuramoylalanine-D-glutamate ligase activity"/>
    <property type="evidence" value="ECO:0007669"/>
    <property type="project" value="UniProtKB-UniRule"/>
</dbReference>
<evidence type="ECO:0000256" key="4">
    <source>
        <dbReference type="ARBA" id="ARBA00022598"/>
    </source>
</evidence>
<keyword evidence="6 7" id="KW-0067">ATP-binding</keyword>
<protein>
    <recommendedName>
        <fullName evidence="7 8">UDP-N-acetylmuramoylalanine--D-glutamate ligase</fullName>
        <ecNumber evidence="7 8">6.3.2.9</ecNumber>
    </recommendedName>
    <alternativeName>
        <fullName evidence="7">D-glutamic acid-adding enzyme</fullName>
    </alternativeName>
    <alternativeName>
        <fullName evidence="7">UDP-N-acetylmuramoyl-L-alanyl-D-glutamate synthetase</fullName>
    </alternativeName>
</protein>
<comment type="function">
    <text evidence="7 8">Cell wall formation. Catalyzes the addition of glutamate to the nucleotide precursor UDP-N-acetylmuramoyl-L-alanine (UMA).</text>
</comment>
<dbReference type="InterPro" id="IPR005762">
    <property type="entry name" value="MurD"/>
</dbReference>
<evidence type="ECO:0000256" key="7">
    <source>
        <dbReference type="HAMAP-Rule" id="MF_00639"/>
    </source>
</evidence>
<keyword evidence="7 8" id="KW-0133">Cell shape</keyword>
<comment type="caution">
    <text evidence="11">The sequence shown here is derived from an EMBL/GenBank/DDBJ whole genome shotgun (WGS) entry which is preliminary data.</text>
</comment>
<keyword evidence="7 8" id="KW-0573">Peptidoglycan synthesis</keyword>
<dbReference type="UniPathway" id="UPA00219"/>